<dbReference type="InterPro" id="IPR010127">
    <property type="entry name" value="Phasin_subfam-1"/>
</dbReference>
<dbReference type="EMBL" id="JABWMJ010000004">
    <property type="protein sequence ID" value="NUZ06056.1"/>
    <property type="molecule type" value="Genomic_DNA"/>
</dbReference>
<accession>A0A7Y6NMX7</accession>
<evidence type="ECO:0000313" key="3">
    <source>
        <dbReference type="Proteomes" id="UP000529637"/>
    </source>
</evidence>
<dbReference type="NCBIfam" id="TIGR01841">
    <property type="entry name" value="phasin"/>
    <property type="match status" value="1"/>
</dbReference>
<dbReference type="RefSeq" id="WP_176068671.1">
    <property type="nucleotide sequence ID" value="NZ_JABWMJ010000004.1"/>
</dbReference>
<keyword evidence="3" id="KW-1185">Reference proteome</keyword>
<dbReference type="Pfam" id="PF09361">
    <property type="entry name" value="Phasin_2"/>
    <property type="match status" value="1"/>
</dbReference>
<dbReference type="InterPro" id="IPR018968">
    <property type="entry name" value="Phasin"/>
</dbReference>
<dbReference type="Proteomes" id="UP000529637">
    <property type="component" value="Unassembled WGS sequence"/>
</dbReference>
<gene>
    <name evidence="2" type="ORF">HQN59_09810</name>
</gene>
<organism evidence="2 3">
    <name type="scientific">Piscinibacter koreensis</name>
    <dbReference type="NCBI Taxonomy" id="2742824"/>
    <lineage>
        <taxon>Bacteria</taxon>
        <taxon>Pseudomonadati</taxon>
        <taxon>Pseudomonadota</taxon>
        <taxon>Betaproteobacteria</taxon>
        <taxon>Burkholderiales</taxon>
        <taxon>Sphaerotilaceae</taxon>
        <taxon>Piscinibacter</taxon>
    </lineage>
</organism>
<feature type="domain" description="Phasin" evidence="1">
    <location>
        <begin position="5"/>
        <end position="102"/>
    </location>
</feature>
<protein>
    <submittedName>
        <fullName evidence="2">Phasin family protein</fullName>
    </submittedName>
</protein>
<name>A0A7Y6NMX7_9BURK</name>
<evidence type="ECO:0000259" key="1">
    <source>
        <dbReference type="Pfam" id="PF09361"/>
    </source>
</evidence>
<sequence length="183" mass="18851">MLTTEQFLDAQKATFDALFQLSSKGFEGVEQLVELNVRTARDALGEASSASQALLSVKQPQDVWALQASLAQPAAERATAYARSVYQVAATTGAEVGRVAQAVAADAQTRFMSAVDSAARNAPAGTENVLSFVRSGAAAANNAIENAQKAVAQMAETADANVQAMTATVTGATQAATKARRGA</sequence>
<dbReference type="PRINTS" id="PR00833">
    <property type="entry name" value="POAALLERGEN"/>
</dbReference>
<comment type="caution">
    <text evidence="2">The sequence shown here is derived from an EMBL/GenBank/DDBJ whole genome shotgun (WGS) entry which is preliminary data.</text>
</comment>
<evidence type="ECO:0000313" key="2">
    <source>
        <dbReference type="EMBL" id="NUZ06056.1"/>
    </source>
</evidence>
<reference evidence="2 3" key="1">
    <citation type="submission" date="2020-06" db="EMBL/GenBank/DDBJ databases">
        <title>Schlegella sp. ID0723 isolated from air conditioner.</title>
        <authorList>
            <person name="Kim D.Y."/>
            <person name="Kim D.-U."/>
        </authorList>
    </citation>
    <scope>NUCLEOTIDE SEQUENCE [LARGE SCALE GENOMIC DNA]</scope>
    <source>
        <strain evidence="2 3">ID0723</strain>
    </source>
</reference>
<proteinExistence type="predicted"/>
<dbReference type="AlphaFoldDB" id="A0A7Y6NMX7"/>